<evidence type="ECO:0000256" key="1">
    <source>
        <dbReference type="PROSITE-ProRule" id="PRU00221"/>
    </source>
</evidence>
<keyword evidence="3" id="KW-0472">Membrane</keyword>
<protein>
    <recommendedName>
        <fullName evidence="5">WD repeat-containing protein 27</fullName>
    </recommendedName>
</protein>
<keyword evidence="3" id="KW-1133">Transmembrane helix</keyword>
<feature type="region of interest" description="Disordered" evidence="2">
    <location>
        <begin position="413"/>
        <end position="440"/>
    </location>
</feature>
<dbReference type="InterPro" id="IPR036322">
    <property type="entry name" value="WD40_repeat_dom_sf"/>
</dbReference>
<dbReference type="InterPro" id="IPR015943">
    <property type="entry name" value="WD40/YVTN_repeat-like_dom_sf"/>
</dbReference>
<dbReference type="InterPro" id="IPR001680">
    <property type="entry name" value="WD40_rpt"/>
</dbReference>
<evidence type="ECO:0000256" key="3">
    <source>
        <dbReference type="SAM" id="Phobius"/>
    </source>
</evidence>
<feature type="transmembrane region" description="Helical" evidence="3">
    <location>
        <begin position="708"/>
        <end position="736"/>
    </location>
</feature>
<keyword evidence="3" id="KW-0812">Transmembrane</keyword>
<organism evidence="4">
    <name type="scientific">Timema bartmani</name>
    <dbReference type="NCBI Taxonomy" id="61472"/>
    <lineage>
        <taxon>Eukaryota</taxon>
        <taxon>Metazoa</taxon>
        <taxon>Ecdysozoa</taxon>
        <taxon>Arthropoda</taxon>
        <taxon>Hexapoda</taxon>
        <taxon>Insecta</taxon>
        <taxon>Pterygota</taxon>
        <taxon>Neoptera</taxon>
        <taxon>Polyneoptera</taxon>
        <taxon>Phasmatodea</taxon>
        <taxon>Timematodea</taxon>
        <taxon>Timematoidea</taxon>
        <taxon>Timematidae</taxon>
        <taxon>Timema</taxon>
    </lineage>
</organism>
<evidence type="ECO:0008006" key="5">
    <source>
        <dbReference type="Google" id="ProtNLM"/>
    </source>
</evidence>
<dbReference type="SMART" id="SM00320">
    <property type="entry name" value="WD40"/>
    <property type="match status" value="7"/>
</dbReference>
<dbReference type="SUPFAM" id="SSF50978">
    <property type="entry name" value="WD40 repeat-like"/>
    <property type="match status" value="1"/>
</dbReference>
<dbReference type="PROSITE" id="PS50082">
    <property type="entry name" value="WD_REPEATS_2"/>
    <property type="match status" value="1"/>
</dbReference>
<reference evidence="4" key="1">
    <citation type="submission" date="2020-11" db="EMBL/GenBank/DDBJ databases">
        <authorList>
            <person name="Tran Van P."/>
        </authorList>
    </citation>
    <scope>NUCLEOTIDE SEQUENCE</scope>
</reference>
<dbReference type="AlphaFoldDB" id="A0A7R9HZ60"/>
<dbReference type="Pfam" id="PF00400">
    <property type="entry name" value="WD40"/>
    <property type="match status" value="2"/>
</dbReference>
<dbReference type="InterPro" id="IPR042411">
    <property type="entry name" value="WDR27"/>
</dbReference>
<feature type="repeat" description="WD" evidence="1">
    <location>
        <begin position="66"/>
        <end position="100"/>
    </location>
</feature>
<dbReference type="SUPFAM" id="SSF50998">
    <property type="entry name" value="Quinoprotein alcohol dehydrogenase-like"/>
    <property type="match status" value="1"/>
</dbReference>
<dbReference type="PANTHER" id="PTHR44525">
    <property type="entry name" value="WD REPEAT-CONTAINING PROTEIN 27"/>
    <property type="match status" value="1"/>
</dbReference>
<sequence>MASNKRAKPTIHSDGHEIIANAASSFTLVNCITKDMHMYLSTLTIVSDASFPHPKNQRWTLYKIFLLGHDKTVTAVGLSPPDQKLLCSCSSDKVIIWDLSCITEEEQISPGDSPVGVTVGLDLGYVESCAFSWNKAWLALCKEKEVWLLLIKFSPALESANGPELIEEITHHTILETNNCHGNTCTFSPEHSDLLVLVEDNNNFKVWDVRTSSVLYSSCNFGSHAVTYCMFATNPSNLLLGTNKGMVHIFTVGEKCTRSVMKLDVARTFLHQTKTPEVTYDEKWRSSTIDLTSVNVKSSVGEVGCIIFSVQTFVQETVDSTDKTEDNMFGGMPVCKFPLPFVDYVVVGGTALSDISCVVKTTLGGASLRVVTLSAMSTTSSLTAREHTISVMPSIPVDLKSPLRYQMTMSEVSEYARRGPRPKPVRKQKSSGYGRTPPRMQMFQPVVNRPKEEHKPLSCSLRQLSKSSPSLLEVCDSTVMKHCGPPYVVGEKVCVWDTSGTAIHLAVSGMRKPKFRGSVPEFVDKVSVKSFRKNHPQYIRPGFEPQPPHHQQPSLLREDVLDHATTEAGDGKYLACSSTLSQICILKFSKLNVERSLNLIGHDGPINSLHFSLDSRWLALGTVSSFRRCSEAHQSHKPHPICNQGCFLVLTTSTPLNLWPLWTLGLILHPDSIKGGVVLNYTVFTRQLHHRVDGLNWFLCVKTRTGSLLIASVFFLIFCQLLFTIFLPSLILRIFIDIIRAIRDISFAVTILYSSFPLTSRGGDGGGHCGIHSGIDGGSRSKTEVVAVVSGSSDGTAMVWDWKHKKCLLKVDNNTRVPASCRTILKDQSGVAVSQARFYYMDQFILLAVQGGLELFSHALYEDNSSTKSYSKTSRYKRVIKIDMSTQQVTNLALCGCSNKAVKVYDLNVEQFVLELPQAHVRAPHVLRQVEGSQSVSHHPAMYDLFLSAAVCDKVKMWDLRAARCVQNYCQHVNRAYTSGIDISPCGRYIAVSSDDKNEHTTFVLKYFDRFKEEDVWWQGSYRFDGNYNNN</sequence>
<dbReference type="EMBL" id="OD565318">
    <property type="protein sequence ID" value="CAD7441455.1"/>
    <property type="molecule type" value="Genomic_DNA"/>
</dbReference>
<name>A0A7R9HZ60_9NEOP</name>
<evidence type="ECO:0000313" key="4">
    <source>
        <dbReference type="EMBL" id="CAD7441455.1"/>
    </source>
</evidence>
<keyword evidence="1" id="KW-0853">WD repeat</keyword>
<evidence type="ECO:0000256" key="2">
    <source>
        <dbReference type="SAM" id="MobiDB-lite"/>
    </source>
</evidence>
<feature type="compositionally biased region" description="Basic residues" evidence="2">
    <location>
        <begin position="418"/>
        <end position="429"/>
    </location>
</feature>
<accession>A0A7R9HZ60</accession>
<proteinExistence type="predicted"/>
<dbReference type="InterPro" id="IPR011047">
    <property type="entry name" value="Quinoprotein_ADH-like_sf"/>
</dbReference>
<gene>
    <name evidence="4" type="ORF">TBIB3V08_LOCUS3921</name>
</gene>
<dbReference type="PANTHER" id="PTHR44525:SF1">
    <property type="entry name" value="WD REPEAT-CONTAINING PROTEIN 27"/>
    <property type="match status" value="1"/>
</dbReference>
<dbReference type="Gene3D" id="2.130.10.10">
    <property type="entry name" value="YVTN repeat-like/Quinoprotein amine dehydrogenase"/>
    <property type="match status" value="4"/>
</dbReference>